<keyword evidence="1" id="KW-0489">Methyltransferase</keyword>
<evidence type="ECO:0000313" key="2">
    <source>
        <dbReference type="Proteomes" id="UP000053480"/>
    </source>
</evidence>
<reference evidence="1" key="1">
    <citation type="submission" date="2024-07" db="EMBL/GenBank/DDBJ databases">
        <title>Metagenome and Metagenome-Assembled Genomes of Archaea from a hot spring from the geothermal field of Los Azufres, Mexico.</title>
        <authorList>
            <person name="Marin-Paredes R."/>
            <person name="Martinez-Romero E."/>
            <person name="Servin-Garciduenas L.E."/>
        </authorList>
    </citation>
    <scope>NUCLEOTIDE SEQUENCE</scope>
    <source>
        <strain evidence="1">AZ1-454</strain>
    </source>
</reference>
<evidence type="ECO:0000313" key="1">
    <source>
        <dbReference type="EMBL" id="MEW9491334.1"/>
    </source>
</evidence>
<protein>
    <submittedName>
        <fullName evidence="1">Class I SAM-dependent methyltransferase</fullName>
    </submittedName>
</protein>
<accession>A0ACC6TN85</accession>
<proteinExistence type="predicted"/>
<organism evidence="1 2">
    <name type="scientific">Candidatus Aramenus sulfurataquae</name>
    <dbReference type="NCBI Taxonomy" id="1326980"/>
    <lineage>
        <taxon>Archaea</taxon>
        <taxon>Thermoproteota</taxon>
        <taxon>Thermoprotei</taxon>
        <taxon>Sulfolobales</taxon>
        <taxon>Sulfolobaceae</taxon>
        <taxon>Candidatus Aramenus</taxon>
    </lineage>
</organism>
<gene>
    <name evidence="1" type="ORF">TQ35_0003905</name>
</gene>
<keyword evidence="1" id="KW-0808">Transferase</keyword>
<dbReference type="Proteomes" id="UP000053480">
    <property type="component" value="Unassembled WGS sequence"/>
</dbReference>
<comment type="caution">
    <text evidence="1">The sequence shown here is derived from an EMBL/GenBank/DDBJ whole genome shotgun (WGS) entry which is preliminary data.</text>
</comment>
<sequence>MEIFNNPRQYREWYLTHKKIYDTEKKAVEALGLKDCLDIGSGPSIFHEAIKGRVISLDVSEPMLKEGKEDEDKILADALHLPIRDNSLKCTFISVTACFINEVDALFKEVARVSDSVSVCIVAADSPWGEFYQELGKRGHKYYSRAHFITRDELIKTVSRYFKVVKIVSTLTFSPLEDERDEEPLVGDASGAFFCVKGIKAQNSSKY</sequence>
<dbReference type="EMBL" id="JZWS03000003">
    <property type="protein sequence ID" value="MEW9491334.1"/>
    <property type="molecule type" value="Genomic_DNA"/>
</dbReference>
<name>A0ACC6TN85_9CREN</name>